<keyword evidence="3 6" id="KW-1133">Transmembrane helix</keyword>
<dbReference type="GO" id="GO:0003954">
    <property type="term" value="F:NADH dehydrogenase activity"/>
    <property type="evidence" value="ECO:0007669"/>
    <property type="project" value="TreeGrafter"/>
</dbReference>
<name>A0A974SP52_9RHOO</name>
<dbReference type="InterPro" id="IPR001516">
    <property type="entry name" value="Proton_antipo_N"/>
</dbReference>
<dbReference type="InterPro" id="IPR001750">
    <property type="entry name" value="ND/Mrp_TM"/>
</dbReference>
<dbReference type="InterPro" id="IPR003945">
    <property type="entry name" value="NU5C-like"/>
</dbReference>
<dbReference type="Pfam" id="PF00361">
    <property type="entry name" value="Proton_antipo_M"/>
    <property type="match status" value="1"/>
</dbReference>
<feature type="transmembrane region" description="Helical" evidence="6">
    <location>
        <begin position="227"/>
        <end position="250"/>
    </location>
</feature>
<gene>
    <name evidence="9" type="ORF">IWH25_00450</name>
</gene>
<feature type="transmembrane region" description="Helical" evidence="6">
    <location>
        <begin position="319"/>
        <end position="352"/>
    </location>
</feature>
<keyword evidence="2 5" id="KW-0812">Transmembrane</keyword>
<dbReference type="KEGG" id="ares:IWH25_00450"/>
<keyword evidence="10" id="KW-1185">Reference proteome</keyword>
<dbReference type="GO" id="GO:0008137">
    <property type="term" value="F:NADH dehydrogenase (ubiquinone) activity"/>
    <property type="evidence" value="ECO:0007669"/>
    <property type="project" value="InterPro"/>
</dbReference>
<feature type="transmembrane region" description="Helical" evidence="6">
    <location>
        <begin position="290"/>
        <end position="307"/>
    </location>
</feature>
<evidence type="ECO:0008006" key="11">
    <source>
        <dbReference type="Google" id="ProtNLM"/>
    </source>
</evidence>
<evidence type="ECO:0000256" key="3">
    <source>
        <dbReference type="ARBA" id="ARBA00022989"/>
    </source>
</evidence>
<dbReference type="AlphaFoldDB" id="A0A974SP52"/>
<feature type="domain" description="NADH-Ubiquinone oxidoreductase (complex I) chain 5 N-terminal" evidence="8">
    <location>
        <begin position="82"/>
        <end position="132"/>
    </location>
</feature>
<dbReference type="PANTHER" id="PTHR42829">
    <property type="entry name" value="NADH-UBIQUINONE OXIDOREDUCTASE CHAIN 5"/>
    <property type="match status" value="1"/>
</dbReference>
<proteinExistence type="predicted"/>
<dbReference type="EMBL" id="CP064781">
    <property type="protein sequence ID" value="QRJ63866.1"/>
    <property type="molecule type" value="Genomic_DNA"/>
</dbReference>
<evidence type="ECO:0000256" key="2">
    <source>
        <dbReference type="ARBA" id="ARBA00022692"/>
    </source>
</evidence>
<dbReference type="GO" id="GO:0016020">
    <property type="term" value="C:membrane"/>
    <property type="evidence" value="ECO:0007669"/>
    <property type="project" value="UniProtKB-SubCell"/>
</dbReference>
<accession>A0A974SP52</accession>
<feature type="transmembrane region" description="Helical" evidence="6">
    <location>
        <begin position="131"/>
        <end position="149"/>
    </location>
</feature>
<evidence type="ECO:0000256" key="6">
    <source>
        <dbReference type="SAM" id="Phobius"/>
    </source>
</evidence>
<reference evidence="9" key="1">
    <citation type="submission" date="2020-11" db="EMBL/GenBank/DDBJ databases">
        <title>Azospira restricta DSM 18626 genome sequence.</title>
        <authorList>
            <person name="Moe W.M."/>
        </authorList>
    </citation>
    <scope>NUCLEOTIDE SEQUENCE</scope>
    <source>
        <strain evidence="9">DSM 18626</strain>
    </source>
</reference>
<evidence type="ECO:0000313" key="9">
    <source>
        <dbReference type="EMBL" id="QRJ63866.1"/>
    </source>
</evidence>
<evidence type="ECO:0000256" key="4">
    <source>
        <dbReference type="ARBA" id="ARBA00023136"/>
    </source>
</evidence>
<organism evidence="9 10">
    <name type="scientific">Azospira restricta</name>
    <dbReference type="NCBI Taxonomy" id="404405"/>
    <lineage>
        <taxon>Bacteria</taxon>
        <taxon>Pseudomonadati</taxon>
        <taxon>Pseudomonadota</taxon>
        <taxon>Betaproteobacteria</taxon>
        <taxon>Rhodocyclales</taxon>
        <taxon>Rhodocyclaceae</taxon>
        <taxon>Azospira</taxon>
    </lineage>
</organism>
<dbReference type="PANTHER" id="PTHR42829:SF2">
    <property type="entry name" value="NADH-UBIQUINONE OXIDOREDUCTASE CHAIN 5"/>
    <property type="match status" value="1"/>
</dbReference>
<feature type="transmembrane region" description="Helical" evidence="6">
    <location>
        <begin position="12"/>
        <end position="31"/>
    </location>
</feature>
<feature type="transmembrane region" description="Helical" evidence="6">
    <location>
        <begin position="262"/>
        <end position="278"/>
    </location>
</feature>
<feature type="transmembrane region" description="Helical" evidence="6">
    <location>
        <begin position="184"/>
        <end position="207"/>
    </location>
</feature>
<dbReference type="Proteomes" id="UP000663444">
    <property type="component" value="Chromosome"/>
</dbReference>
<dbReference type="Pfam" id="PF00662">
    <property type="entry name" value="Proton_antipo_N"/>
    <property type="match status" value="1"/>
</dbReference>
<dbReference type="GO" id="GO:0042773">
    <property type="term" value="P:ATP synthesis coupled electron transport"/>
    <property type="evidence" value="ECO:0007669"/>
    <property type="project" value="InterPro"/>
</dbReference>
<evidence type="ECO:0000259" key="7">
    <source>
        <dbReference type="Pfam" id="PF00361"/>
    </source>
</evidence>
<sequence>MSVAVELLAQWAGLVWLAPALPLAAALLIALRQLQGVAGDAGEGPTAALARGAALGALLLLAALGTVALVAGAPGQVVLGDWFGAPGIAVPISFTLDAPALGSGLLVAFVGWATVAFSINYLHREPGFHRFFLGLELFLGGMLLIVLAGNAVLAFVGWELCGFASWLLIGFADERPQATGNALFAFVANRIGDAGFLLSIGLAYWWLGSVEWPALAGGALPETVKARMLALGLVVAALAKSAQLPFTPWLARALEGPTPSSAVFYGALLVHAGVFLLIRCNPLLQQVPDMAAAVALAGAASALYGWLCGRAASDVKTALAFATVTQVGLMVLACGLGWTTLAAWHLALHALWRAYQFLLAPSYLQLAPRPAALPAPLAASMPLYTAALQRFWLDALARTLLQRPTLALGRDVRALDVRVIERLLGTPDEAHGPAAGLAGRALTQLSNLLQRFETRLVLHGGGDALRHLQRAGEVLKALEGLLEQPRYLMLMVMATFAVIL</sequence>
<evidence type="ECO:0000313" key="10">
    <source>
        <dbReference type="Proteomes" id="UP000663444"/>
    </source>
</evidence>
<dbReference type="GO" id="GO:0012505">
    <property type="term" value="C:endomembrane system"/>
    <property type="evidence" value="ECO:0007669"/>
    <property type="project" value="UniProtKB-SubCell"/>
</dbReference>
<dbReference type="RefSeq" id="WP_203387398.1">
    <property type="nucleotide sequence ID" value="NZ_CP064781.1"/>
</dbReference>
<evidence type="ECO:0000256" key="5">
    <source>
        <dbReference type="RuleBase" id="RU000320"/>
    </source>
</evidence>
<dbReference type="PRINTS" id="PR01434">
    <property type="entry name" value="NADHDHGNASE5"/>
</dbReference>
<evidence type="ECO:0000256" key="1">
    <source>
        <dbReference type="ARBA" id="ARBA00004127"/>
    </source>
</evidence>
<keyword evidence="4 6" id="KW-0472">Membrane</keyword>
<evidence type="ECO:0000259" key="8">
    <source>
        <dbReference type="Pfam" id="PF00662"/>
    </source>
</evidence>
<feature type="transmembrane region" description="Helical" evidence="6">
    <location>
        <begin position="52"/>
        <end position="73"/>
    </location>
</feature>
<comment type="subcellular location">
    <subcellularLocation>
        <location evidence="1">Endomembrane system</location>
        <topology evidence="1">Multi-pass membrane protein</topology>
    </subcellularLocation>
    <subcellularLocation>
        <location evidence="5">Membrane</location>
        <topology evidence="5">Multi-pass membrane protein</topology>
    </subcellularLocation>
</comment>
<protein>
    <recommendedName>
        <fullName evidence="11">NADH-quinone oxidoreductase subunit L</fullName>
    </recommendedName>
</protein>
<feature type="domain" description="NADH:quinone oxidoreductase/Mrp antiporter transmembrane" evidence="7">
    <location>
        <begin position="148"/>
        <end position="383"/>
    </location>
</feature>
<feature type="transmembrane region" description="Helical" evidence="6">
    <location>
        <begin position="100"/>
        <end position="119"/>
    </location>
</feature>
<dbReference type="GO" id="GO:0015990">
    <property type="term" value="P:electron transport coupled proton transport"/>
    <property type="evidence" value="ECO:0007669"/>
    <property type="project" value="TreeGrafter"/>
</dbReference>